<dbReference type="SUPFAM" id="SSF56801">
    <property type="entry name" value="Acetyl-CoA synthetase-like"/>
    <property type="match status" value="1"/>
</dbReference>
<dbReference type="OrthoDB" id="9803968at2"/>
<proteinExistence type="predicted"/>
<evidence type="ECO:0000313" key="5">
    <source>
        <dbReference type="Proteomes" id="UP000092683"/>
    </source>
</evidence>
<sequence length="608" mass="65512">MTTAERPVTLCEAFQRTASIDPGAVALRTPGDDQTMTWSELAALVRKVTAGLAGLGVRRGDTVSLMMANRIEFYPFEIGAQHLGATSFSVYNTLPAEQLTYLFANADTKVVICEEQYVDRIRASGAPVEHIVCIDGSPPGTLSVDDVYAAASDDFDFEATWRAVRPDDVVTLIYTSGTTGNPKGVEMTHAHLLFEAYALDAVLPSRFGDRVTSYLPTAHIADRVMGLYGLEVFGAQVTVVSDIRAIAAALPDVRPTVWGGVPRVWEKLRAGIEFAVANEPDELKRQALQWAMSVAGRRAAALLAGEPMPDELAAEWAQADELVLSKLRERLGFGELRWAVSGAAPIPKETLAFFLGIGVPIAEVWGMSELSCVAAVSHPRDARLGTVGKLLPGLEGKVDDDGEYLVRGPLVMKGYRKEPAKTADAIDADGWLHTGDIIEVDDEGYLRIIDRKKELIINAAGKNMSPANIENTVLAACPMVGVMITIGDGRPYNAALMVFDAESVAPYAARHGLGDASPAALAAHPEVIARIAAGVAEGNAKLSRVEQIKRFRILPSLWEPGGDEITLTMKLKRKPIMAKYAREIEELYAPDLHPEVHEPATAATVQPA</sequence>
<evidence type="ECO:0000256" key="2">
    <source>
        <dbReference type="ARBA" id="ARBA00022840"/>
    </source>
</evidence>
<dbReference type="Proteomes" id="UP000092683">
    <property type="component" value="Unassembled WGS sequence"/>
</dbReference>
<gene>
    <name evidence="4" type="ORF">A5677_12695</name>
</gene>
<dbReference type="Pfam" id="PF00501">
    <property type="entry name" value="AMP-binding"/>
    <property type="match status" value="1"/>
</dbReference>
<protein>
    <submittedName>
        <fullName evidence="4">AMP-dependent synthetase</fullName>
    </submittedName>
</protein>
<dbReference type="RefSeq" id="WP_065478737.1">
    <property type="nucleotide sequence ID" value="NZ_MBEE01000027.1"/>
</dbReference>
<dbReference type="GO" id="GO:0005524">
    <property type="term" value="F:ATP binding"/>
    <property type="evidence" value="ECO:0007669"/>
    <property type="project" value="UniProtKB-KW"/>
</dbReference>
<dbReference type="GO" id="GO:0016020">
    <property type="term" value="C:membrane"/>
    <property type="evidence" value="ECO:0007669"/>
    <property type="project" value="TreeGrafter"/>
</dbReference>
<dbReference type="CDD" id="cd05907">
    <property type="entry name" value="VL_LC_FACS_like"/>
    <property type="match status" value="1"/>
</dbReference>
<accession>A0A1B9DDA9</accession>
<dbReference type="InterPro" id="IPR042099">
    <property type="entry name" value="ANL_N_sf"/>
</dbReference>
<dbReference type="InterPro" id="IPR020845">
    <property type="entry name" value="AMP-binding_CS"/>
</dbReference>
<dbReference type="AlphaFoldDB" id="A0A1B9DDA9"/>
<dbReference type="EMBL" id="MBEE01000027">
    <property type="protein sequence ID" value="OCB61685.1"/>
    <property type="molecule type" value="Genomic_DNA"/>
</dbReference>
<dbReference type="NCBIfam" id="NF038343">
    <property type="entry name" value="ligase_FadD11"/>
    <property type="match status" value="1"/>
</dbReference>
<dbReference type="GO" id="GO:0004467">
    <property type="term" value="F:long-chain fatty acid-CoA ligase activity"/>
    <property type="evidence" value="ECO:0007669"/>
    <property type="project" value="TreeGrafter"/>
</dbReference>
<reference evidence="4 5" key="1">
    <citation type="submission" date="2016-06" db="EMBL/GenBank/DDBJ databases">
        <authorList>
            <person name="Kjaerup R.B."/>
            <person name="Dalgaard T.S."/>
            <person name="Juul-Madsen H.R."/>
        </authorList>
    </citation>
    <scope>NUCLEOTIDE SEQUENCE [LARGE SCALE GENOMIC DNA]</scope>
    <source>
        <strain evidence="4 5">E3012</strain>
    </source>
</reference>
<evidence type="ECO:0000259" key="3">
    <source>
        <dbReference type="Pfam" id="PF00501"/>
    </source>
</evidence>
<dbReference type="Gene3D" id="3.40.50.12780">
    <property type="entry name" value="N-terminal domain of ligase-like"/>
    <property type="match status" value="2"/>
</dbReference>
<dbReference type="PANTHER" id="PTHR43272:SF33">
    <property type="entry name" value="AMP-BINDING DOMAIN-CONTAINING PROTEIN-RELATED"/>
    <property type="match status" value="1"/>
</dbReference>
<dbReference type="PANTHER" id="PTHR43272">
    <property type="entry name" value="LONG-CHAIN-FATTY-ACID--COA LIGASE"/>
    <property type="match status" value="1"/>
</dbReference>
<organism evidence="4 5">
    <name type="scientific">Mycobacterium malmoense</name>
    <dbReference type="NCBI Taxonomy" id="1780"/>
    <lineage>
        <taxon>Bacteria</taxon>
        <taxon>Bacillati</taxon>
        <taxon>Actinomycetota</taxon>
        <taxon>Actinomycetes</taxon>
        <taxon>Mycobacteriales</taxon>
        <taxon>Mycobacteriaceae</taxon>
        <taxon>Mycobacterium</taxon>
    </lineage>
</organism>
<comment type="caution">
    <text evidence="4">The sequence shown here is derived from an EMBL/GenBank/DDBJ whole genome shotgun (WGS) entry which is preliminary data.</text>
</comment>
<feature type="domain" description="AMP-dependent synthetase/ligase" evidence="3">
    <location>
        <begin position="14"/>
        <end position="415"/>
    </location>
</feature>
<dbReference type="PROSITE" id="PS00455">
    <property type="entry name" value="AMP_BINDING"/>
    <property type="match status" value="1"/>
</dbReference>
<dbReference type="Pfam" id="PF23562">
    <property type="entry name" value="AMP-binding_C_3"/>
    <property type="match status" value="1"/>
</dbReference>
<keyword evidence="1" id="KW-0547">Nucleotide-binding</keyword>
<name>A0A1B9DDA9_MYCMA</name>
<evidence type="ECO:0000313" key="4">
    <source>
        <dbReference type="EMBL" id="OCB61685.1"/>
    </source>
</evidence>
<evidence type="ECO:0000256" key="1">
    <source>
        <dbReference type="ARBA" id="ARBA00022741"/>
    </source>
</evidence>
<dbReference type="InterPro" id="IPR000873">
    <property type="entry name" value="AMP-dep_synth/lig_dom"/>
</dbReference>
<keyword evidence="2" id="KW-0067">ATP-binding</keyword>